<dbReference type="InterPro" id="IPR020040">
    <property type="entry name" value="Ribosomal_uL6_a/b-dom"/>
</dbReference>
<accession>A0A261Y4E2</accession>
<dbReference type="CDD" id="cd00165">
    <property type="entry name" value="S4"/>
    <property type="match status" value="1"/>
</dbReference>
<dbReference type="InterPro" id="IPR002942">
    <property type="entry name" value="S4_RNA-bd"/>
</dbReference>
<comment type="caution">
    <text evidence="8">The sequence shown here is derived from an EMBL/GenBank/DDBJ whole genome shotgun (WGS) entry which is preliminary data.</text>
</comment>
<dbReference type="Pfam" id="PF00347">
    <property type="entry name" value="Ribosomal_L6"/>
    <property type="match status" value="1"/>
</dbReference>
<dbReference type="OrthoDB" id="3356781at2759"/>
<feature type="domain" description="RNA-binding S4" evidence="7">
    <location>
        <begin position="355"/>
        <end position="417"/>
    </location>
</feature>
<sequence length="485" mass="53772">MGCLYTRTLYDVFITPSFAFPQFFALNEPITSYTFNAPNAPNTSFLNVCITPSLPAGLSISQQHDNTFQLTGTPTEASNMTVYMITVKGSVNYLGRILSHIGRKAIMYPAEVTISHDTTPITTPRISSEYNNTLLTIKGPLGEHALPIKPFVKLAFEQTSGESSATAGQILKIAIDEPDVKHQRAMWGTTRALIQNAITGVLDGYRVPLRLVGVGYRASLEEGGILALKLGFSHPVDIPIPHGIKVNVPAPNRIVLQSTDLQQRGLLRMSWNKYNLFNLATRTLPQTNNKTLYQQKWQSKKDTRAYHGEQLNERQFAKIFSPRLPTSNTQSGGSDASAGSKHPPVTSLTFASLERRLDFVVFRACFAPSINAARQLCVHGKVKVNGKKMAHPSHTLKPGDMISLEPKSISTLKAPEDPSQPHTFVPHPYSQPHLFVPNYLEVNYKTCSAVYVRDPMSRPGRVEVPSPWPASVQALAYEFYARRRK</sequence>
<comment type="similarity">
    <text evidence="1 5">Belongs to the universal ribosomal protein uL6 family.</text>
</comment>
<evidence type="ECO:0000256" key="5">
    <source>
        <dbReference type="RuleBase" id="RU003869"/>
    </source>
</evidence>
<dbReference type="Pfam" id="PF01479">
    <property type="entry name" value="S4"/>
    <property type="match status" value="1"/>
</dbReference>
<evidence type="ECO:0000256" key="4">
    <source>
        <dbReference type="PROSITE-ProRule" id="PRU00182"/>
    </source>
</evidence>
<keyword evidence="2 5" id="KW-0689">Ribosomal protein</keyword>
<keyword evidence="3 5" id="KW-0687">Ribonucleoprotein</keyword>
<dbReference type="Gene3D" id="3.10.290.10">
    <property type="entry name" value="RNA-binding S4 domain"/>
    <property type="match status" value="1"/>
</dbReference>
<keyword evidence="9" id="KW-1185">Reference proteome</keyword>
<dbReference type="PANTHER" id="PTHR11655">
    <property type="entry name" value="60S/50S RIBOSOMAL PROTEIN L6/L9"/>
    <property type="match status" value="1"/>
</dbReference>
<dbReference type="InterPro" id="IPR000702">
    <property type="entry name" value="Ribosomal_uL6-like"/>
</dbReference>
<evidence type="ECO:0000256" key="2">
    <source>
        <dbReference type="ARBA" id="ARBA00022980"/>
    </source>
</evidence>
<dbReference type="PROSITE" id="PS50889">
    <property type="entry name" value="S4"/>
    <property type="match status" value="1"/>
</dbReference>
<evidence type="ECO:0000259" key="7">
    <source>
        <dbReference type="SMART" id="SM00363"/>
    </source>
</evidence>
<evidence type="ECO:0000256" key="3">
    <source>
        <dbReference type="ARBA" id="ARBA00023274"/>
    </source>
</evidence>
<organism evidence="8 9">
    <name type="scientific">Bifiguratus adelaidae</name>
    <dbReference type="NCBI Taxonomy" id="1938954"/>
    <lineage>
        <taxon>Eukaryota</taxon>
        <taxon>Fungi</taxon>
        <taxon>Fungi incertae sedis</taxon>
        <taxon>Mucoromycota</taxon>
        <taxon>Mucoromycotina</taxon>
        <taxon>Endogonomycetes</taxon>
        <taxon>Endogonales</taxon>
        <taxon>Endogonales incertae sedis</taxon>
        <taxon>Bifiguratus</taxon>
    </lineage>
</organism>
<dbReference type="Proteomes" id="UP000242875">
    <property type="component" value="Unassembled WGS sequence"/>
</dbReference>
<dbReference type="GO" id="GO:0006412">
    <property type="term" value="P:translation"/>
    <property type="evidence" value="ECO:0007669"/>
    <property type="project" value="InterPro"/>
</dbReference>
<proteinExistence type="inferred from homology"/>
<dbReference type="SUPFAM" id="SSF56053">
    <property type="entry name" value="Ribosomal protein L6"/>
    <property type="match status" value="2"/>
</dbReference>
<dbReference type="GO" id="GO:0003735">
    <property type="term" value="F:structural constituent of ribosome"/>
    <property type="evidence" value="ECO:0007669"/>
    <property type="project" value="InterPro"/>
</dbReference>
<evidence type="ECO:0000256" key="1">
    <source>
        <dbReference type="ARBA" id="ARBA00009356"/>
    </source>
</evidence>
<dbReference type="PANTHER" id="PTHR11655:SF14">
    <property type="entry name" value="LARGE RIBOSOMAL SUBUNIT PROTEIN UL6M"/>
    <property type="match status" value="1"/>
</dbReference>
<evidence type="ECO:0000256" key="6">
    <source>
        <dbReference type="SAM" id="MobiDB-lite"/>
    </source>
</evidence>
<dbReference type="InterPro" id="IPR019906">
    <property type="entry name" value="Ribosomal_uL6_bac-type"/>
</dbReference>
<protein>
    <recommendedName>
        <fullName evidence="7">RNA-binding S4 domain-containing protein</fullName>
    </recommendedName>
</protein>
<evidence type="ECO:0000313" key="8">
    <source>
        <dbReference type="EMBL" id="OZJ05487.1"/>
    </source>
</evidence>
<dbReference type="GO" id="GO:0005762">
    <property type="term" value="C:mitochondrial large ribosomal subunit"/>
    <property type="evidence" value="ECO:0007669"/>
    <property type="project" value="TreeGrafter"/>
</dbReference>
<feature type="compositionally biased region" description="Polar residues" evidence="6">
    <location>
        <begin position="324"/>
        <end position="334"/>
    </location>
</feature>
<dbReference type="InterPro" id="IPR036986">
    <property type="entry name" value="S4_RNA-bd_sf"/>
</dbReference>
<dbReference type="SUPFAM" id="SSF55174">
    <property type="entry name" value="Alpha-L RNA-binding motif"/>
    <property type="match status" value="1"/>
</dbReference>
<dbReference type="InterPro" id="IPR036789">
    <property type="entry name" value="Ribosomal_uL6-like_a/b-dom_sf"/>
</dbReference>
<dbReference type="Gene3D" id="3.90.930.12">
    <property type="entry name" value="Ribosomal protein L6, alpha-beta domain"/>
    <property type="match status" value="2"/>
</dbReference>
<dbReference type="AlphaFoldDB" id="A0A261Y4E2"/>
<dbReference type="SMART" id="SM00363">
    <property type="entry name" value="S4"/>
    <property type="match status" value="1"/>
</dbReference>
<name>A0A261Y4E2_9FUNG</name>
<feature type="region of interest" description="Disordered" evidence="6">
    <location>
        <begin position="320"/>
        <end position="344"/>
    </location>
</feature>
<dbReference type="PRINTS" id="PR00059">
    <property type="entry name" value="RIBOSOMALL6"/>
</dbReference>
<gene>
    <name evidence="8" type="ORF">BZG36_01624</name>
</gene>
<keyword evidence="4" id="KW-0694">RNA-binding</keyword>
<dbReference type="EMBL" id="MVBO01000015">
    <property type="protein sequence ID" value="OZJ05487.1"/>
    <property type="molecule type" value="Genomic_DNA"/>
</dbReference>
<evidence type="ECO:0000313" key="9">
    <source>
        <dbReference type="Proteomes" id="UP000242875"/>
    </source>
</evidence>
<reference evidence="8 9" key="1">
    <citation type="journal article" date="2017" name="Mycologia">
        <title>Bifiguratus adelaidae, gen. et sp. nov., a new member of Mucoromycotina in endophytic and soil-dwelling habitats.</title>
        <authorList>
            <person name="Torres-Cruz T.J."/>
            <person name="Billingsley Tobias T.L."/>
            <person name="Almatruk M."/>
            <person name="Hesse C."/>
            <person name="Kuske C.R."/>
            <person name="Desiro A."/>
            <person name="Benucci G.M."/>
            <person name="Bonito G."/>
            <person name="Stajich J.E."/>
            <person name="Dunlap C."/>
            <person name="Arnold A.E."/>
            <person name="Porras-Alfaro A."/>
        </authorList>
    </citation>
    <scope>NUCLEOTIDE SEQUENCE [LARGE SCALE GENOMIC DNA]</scope>
    <source>
        <strain evidence="8 9">AZ0501</strain>
    </source>
</reference>
<dbReference type="GO" id="GO:0019843">
    <property type="term" value="F:rRNA binding"/>
    <property type="evidence" value="ECO:0007669"/>
    <property type="project" value="InterPro"/>
</dbReference>